<accession>A0A9P1GYD2</accession>
<dbReference type="GO" id="GO:0005886">
    <property type="term" value="C:plasma membrane"/>
    <property type="evidence" value="ECO:0007669"/>
    <property type="project" value="TreeGrafter"/>
</dbReference>
<dbReference type="SMART" id="SM00175">
    <property type="entry name" value="RAB"/>
    <property type="match status" value="1"/>
</dbReference>
<dbReference type="SMART" id="SM00147">
    <property type="entry name" value="RasGEF"/>
    <property type="match status" value="1"/>
</dbReference>
<dbReference type="InterPro" id="IPR001806">
    <property type="entry name" value="Small_GTPase"/>
</dbReference>
<dbReference type="GO" id="GO:0005525">
    <property type="term" value="F:GTP binding"/>
    <property type="evidence" value="ECO:0007669"/>
    <property type="project" value="InterPro"/>
</dbReference>
<dbReference type="CDD" id="cd00882">
    <property type="entry name" value="Ras_like_GTPase"/>
    <property type="match status" value="1"/>
</dbReference>
<feature type="domain" description="Ras-GEF" evidence="4">
    <location>
        <begin position="749"/>
        <end position="957"/>
    </location>
</feature>
<feature type="domain" description="N-terminal Ras-GEF" evidence="5">
    <location>
        <begin position="537"/>
        <end position="666"/>
    </location>
</feature>
<feature type="region of interest" description="Disordered" evidence="3">
    <location>
        <begin position="92"/>
        <end position="118"/>
    </location>
</feature>
<reference evidence="6" key="1">
    <citation type="submission" date="2022-11" db="EMBL/GenBank/DDBJ databases">
        <authorList>
            <person name="Scott C."/>
            <person name="Bruce N."/>
        </authorList>
    </citation>
    <scope>NUCLEOTIDE SEQUENCE</scope>
</reference>
<evidence type="ECO:0000256" key="2">
    <source>
        <dbReference type="PROSITE-ProRule" id="PRU00168"/>
    </source>
</evidence>
<name>A0A9P1GYD2_9PEZI</name>
<dbReference type="InterPro" id="IPR027417">
    <property type="entry name" value="P-loop_NTPase"/>
</dbReference>
<feature type="region of interest" description="Disordered" evidence="3">
    <location>
        <begin position="416"/>
        <end position="490"/>
    </location>
</feature>
<proteinExistence type="predicted"/>
<dbReference type="PANTHER" id="PTHR23113:SF348">
    <property type="entry name" value="GUANYL-NUCLEOTIDE EXCHANGE FACTOR RASGEF, PUTATIVE (AFU_ORTHOLOGUE AFUA_1G04700)-RELATED"/>
    <property type="match status" value="1"/>
</dbReference>
<evidence type="ECO:0000313" key="6">
    <source>
        <dbReference type="EMBL" id="CAI4212543.1"/>
    </source>
</evidence>
<dbReference type="InterPro" id="IPR000651">
    <property type="entry name" value="Ras-like_Gua-exchang_fac_N"/>
</dbReference>
<evidence type="ECO:0000256" key="3">
    <source>
        <dbReference type="SAM" id="MobiDB-lite"/>
    </source>
</evidence>
<dbReference type="InterPro" id="IPR001895">
    <property type="entry name" value="RASGEF_cat_dom"/>
</dbReference>
<dbReference type="PANTHER" id="PTHR23113">
    <property type="entry name" value="GUANINE NUCLEOTIDE EXCHANGE FACTOR"/>
    <property type="match status" value="1"/>
</dbReference>
<dbReference type="Gene3D" id="1.20.870.10">
    <property type="entry name" value="Son of sevenless (SoS) protein Chain: S domain 1"/>
    <property type="match status" value="1"/>
</dbReference>
<feature type="region of interest" description="Disordered" evidence="3">
    <location>
        <begin position="1"/>
        <end position="44"/>
    </location>
</feature>
<dbReference type="InterPro" id="IPR036964">
    <property type="entry name" value="RASGEF_cat_dom_sf"/>
</dbReference>
<dbReference type="Pfam" id="PF00071">
    <property type="entry name" value="Ras"/>
    <property type="match status" value="1"/>
</dbReference>
<organism evidence="6 7">
    <name type="scientific">Parascedosporium putredinis</name>
    <dbReference type="NCBI Taxonomy" id="1442378"/>
    <lineage>
        <taxon>Eukaryota</taxon>
        <taxon>Fungi</taxon>
        <taxon>Dikarya</taxon>
        <taxon>Ascomycota</taxon>
        <taxon>Pezizomycotina</taxon>
        <taxon>Sordariomycetes</taxon>
        <taxon>Hypocreomycetidae</taxon>
        <taxon>Microascales</taxon>
        <taxon>Microascaceae</taxon>
        <taxon>Parascedosporium</taxon>
    </lineage>
</organism>
<dbReference type="EMBL" id="CALLCH030000005">
    <property type="protein sequence ID" value="CAI4212543.1"/>
    <property type="molecule type" value="Genomic_DNA"/>
</dbReference>
<sequence length="975" mass="107577">MRRGPPGSWASEGSSSQQTTVSSSSFSQARQSDTPRSLFDHDSSNFLLSPALSATTADSRPTSVISCLPSPTFRDSFISIVNDPFFQKLRDVGPPRSSALQLDQDSDSDHGQPSRQQEQEFLWQPLGLGSAHGDRYGAQHGVGTCNSGDADLPARNVNSILDELDLALDQHITDDEFDEFADYLGQFGHENDHSPSAAIPNDEPHPARNPSSFIAVPPSPWQSSTATSPSTPTARLSGSSPNLSMEALNIAIIGARGVGKSSFVQRVLGLSRPPISNSSNLRMIIDNQNYAVTLLELDLEHFDMAPSQPIQWPKQINGHILPRVDGALILYDVTNKETIMDLPRTLAALTNSGLPSILVACKCDASENARQVDAEGMASHDFFKACVANYNISSKKPEHSRACLNTILRTVIANRKEASAEGGASRRRAASVAQLDTPVDPKTGRPLSQQSKHSRASSDFPRLDLNPAPSSNSLNGSDPADGGSSQSVSNQLRTPGIRLDLAAHNTFLDMDESDGESYRYSDDIPILQRNDDTLQEKPAKAAGVSFDDLVDRLVAPRMTKADHGFADILLCLYRQFAPPLQLFSAILDRMDVVRDDHSAHYLTKTATQLRMIEVVAKWLLEFVKHLSTEPIFFTSAQQIRRYLEFNVVEDDDTWWAKSDSLEDPGKGGFKDTLSGISSLRLDDEAAAAADRRGSAASGGFGSVDPTVSNFTGQSQIQQYEEYERQAMRLEPTGHLPMIKARYHSFMAIPDGEVAEEMTRIDWVMFSSIRIRDFVRHVALSAEEKERCRSLKNVNRMINHFNHVAKWVANMVLLRDKPKHRAQMLEKFMNVAMKLRQLNNYNGLAAVLAGINGTASHFAYRLAWENSPLPRIPFVPLHRRDLVSAEEGSKTMVGPNGDRINWKKFEVLGEVILPIMKSQGTPYGKLGKHDSARELILDCRMPADDEEIYDRSIEVEPPSGSATELGKKKFPWFAKS</sequence>
<comment type="caution">
    <text evidence="6">The sequence shown here is derived from an EMBL/GenBank/DDBJ whole genome shotgun (WGS) entry which is preliminary data.</text>
</comment>
<dbReference type="GO" id="GO:0007265">
    <property type="term" value="P:Ras protein signal transduction"/>
    <property type="evidence" value="ECO:0007669"/>
    <property type="project" value="TreeGrafter"/>
</dbReference>
<dbReference type="SUPFAM" id="SSF48366">
    <property type="entry name" value="Ras GEF"/>
    <property type="match status" value="1"/>
</dbReference>
<dbReference type="GO" id="GO:0003924">
    <property type="term" value="F:GTPase activity"/>
    <property type="evidence" value="ECO:0007669"/>
    <property type="project" value="InterPro"/>
</dbReference>
<protein>
    <recommendedName>
        <fullName evidence="8">Ras GEF</fullName>
    </recommendedName>
</protein>
<evidence type="ECO:0000259" key="5">
    <source>
        <dbReference type="PROSITE" id="PS50212"/>
    </source>
</evidence>
<evidence type="ECO:0000259" key="4">
    <source>
        <dbReference type="PROSITE" id="PS50009"/>
    </source>
</evidence>
<dbReference type="Gene3D" id="1.10.840.10">
    <property type="entry name" value="Ras guanine-nucleotide exchange factors catalytic domain"/>
    <property type="match status" value="2"/>
</dbReference>
<evidence type="ECO:0008006" key="8">
    <source>
        <dbReference type="Google" id="ProtNLM"/>
    </source>
</evidence>
<dbReference type="GO" id="GO:0005085">
    <property type="term" value="F:guanyl-nucleotide exchange factor activity"/>
    <property type="evidence" value="ECO:0007669"/>
    <property type="project" value="UniProtKB-KW"/>
</dbReference>
<gene>
    <name evidence="6" type="ORF">PPNO1_LOCUS2300</name>
</gene>
<dbReference type="InterPro" id="IPR023578">
    <property type="entry name" value="Ras_GEF_dom_sf"/>
</dbReference>
<feature type="region of interest" description="Disordered" evidence="3">
    <location>
        <begin position="186"/>
        <end position="240"/>
    </location>
</feature>
<dbReference type="PROSITE" id="PS50009">
    <property type="entry name" value="RASGEF_CAT"/>
    <property type="match status" value="1"/>
</dbReference>
<dbReference type="SUPFAM" id="SSF52540">
    <property type="entry name" value="P-loop containing nucleoside triphosphate hydrolases"/>
    <property type="match status" value="1"/>
</dbReference>
<dbReference type="Proteomes" id="UP000838763">
    <property type="component" value="Unassembled WGS sequence"/>
</dbReference>
<dbReference type="OrthoDB" id="28357at2759"/>
<dbReference type="AlphaFoldDB" id="A0A9P1GYD2"/>
<dbReference type="Gene3D" id="3.40.50.300">
    <property type="entry name" value="P-loop containing nucleotide triphosphate hydrolases"/>
    <property type="match status" value="1"/>
</dbReference>
<feature type="compositionally biased region" description="Low complexity" evidence="3">
    <location>
        <begin position="221"/>
        <end position="233"/>
    </location>
</feature>
<keyword evidence="1 2" id="KW-0344">Guanine-nucleotide releasing factor</keyword>
<dbReference type="InterPro" id="IPR008937">
    <property type="entry name" value="Ras-like_GEF"/>
</dbReference>
<evidence type="ECO:0000313" key="7">
    <source>
        <dbReference type="Proteomes" id="UP000838763"/>
    </source>
</evidence>
<keyword evidence="7" id="KW-1185">Reference proteome</keyword>
<feature type="compositionally biased region" description="Low complexity" evidence="3">
    <location>
        <begin position="11"/>
        <end position="34"/>
    </location>
</feature>
<evidence type="ECO:0000256" key="1">
    <source>
        <dbReference type="ARBA" id="ARBA00022658"/>
    </source>
</evidence>
<dbReference type="PROSITE" id="PS50212">
    <property type="entry name" value="RASGEF_NTER"/>
    <property type="match status" value="1"/>
</dbReference>
<dbReference type="Pfam" id="PF00617">
    <property type="entry name" value="RasGEF"/>
    <property type="match status" value="2"/>
</dbReference>
<dbReference type="Pfam" id="PF00618">
    <property type="entry name" value="RasGEF_N"/>
    <property type="match status" value="1"/>
</dbReference>